<keyword evidence="8 14" id="KW-0732">Signal</keyword>
<comment type="cofactor">
    <cofactor evidence="2">
        <name>Zn(2+)</name>
        <dbReference type="ChEBI" id="CHEBI:29105"/>
    </cofactor>
</comment>
<dbReference type="Gene3D" id="1.10.390.20">
    <property type="match status" value="1"/>
</dbReference>
<keyword evidence="10" id="KW-0862">Zinc</keyword>
<sequence length="801" mass="86178">MSTTHTTRRVLLAAAIAASLTLPAVQTAQALTPAPTASTAHTAASAARTAATTPRTVPTPDPTAYDDVDHLGTAVARTGAAAPAPGGGSLGTARIPGALPAQVGRPAPTAADLTPAPHRVVARTAAGVPCTVDGLTGLDPTQLVGFLTDPAVTADGCLNGILWTWDARFAGTMDQAHVQAVANRIAQSAGSDDGTGSVHLYELWTFLHAVVYHDFTHPELGTTDPATLAAMQRAIDAHTAGPHAWDTADAAGYTMRELGIVAGSSGMRQNNLGLVKRILGKFGPGSALADNAAWSGAALSALNVNYLGIYNQDAAFTAAVAADADYRAAFRSFASAGYLKGTANAWLARDAVAEYGRFGQIASLKAAVTADIGPLLDLTKSAFGEFSDPWVKVVGWANTYGVCAQFGVCTDQIEARIFPYTYKYDNGAIEVHTALDKATVDQMYYASKQVKTQFFRVLGTDQPLAGDVNSTLHIHLYASRADYEVYHPLLTGMSTNNGGIYIENGATFYTYQRRVPQDSTLTLEELFRHEYTHYLNGRWAVPGYFGDDRWYHDDMTTAMDEGTAEFFDGSTRDQGILVRKSLVAKLAQDEAAGIPRMTVKELIHAKYSDTPAFHFYNYAGTFFEFLWQKHPSLIREMYGYQRADDPAGFEGWRDKVSDDAALNAEYSAFLDEQIKNLDNLYVPSTSYVADNSLTFAYASSVQSAFAAATGATPVCKNNGDWNNKPMRYICTGRITANLSDSADGDAVFKDMSDTVDYFLLKRTKGSVNNFDDMNCYFGKVDIWPNGKAGTADYTCEGPLRR</sequence>
<reference evidence="16 17" key="1">
    <citation type="journal article" date="2019" name="Int. J. Syst. Evol. Microbiol.">
        <title>The Global Catalogue of Microorganisms (GCM) 10K type strain sequencing project: providing services to taxonomists for standard genome sequencing and annotation.</title>
        <authorList>
            <consortium name="The Broad Institute Genomics Platform"/>
            <consortium name="The Broad Institute Genome Sequencing Center for Infectious Disease"/>
            <person name="Wu L."/>
            <person name="Ma J."/>
        </authorList>
    </citation>
    <scope>NUCLEOTIDE SEQUENCE [LARGE SCALE GENOMIC DNA]</scope>
    <source>
        <strain evidence="16 17">JCM 7356</strain>
    </source>
</reference>
<comment type="caution">
    <text evidence="16">The sequence shown here is derived from an EMBL/GenBank/DDBJ whole genome shotgun (WGS) entry which is preliminary data.</text>
</comment>
<feature type="signal peptide" evidence="14">
    <location>
        <begin position="1"/>
        <end position="30"/>
    </location>
</feature>
<evidence type="ECO:0000256" key="3">
    <source>
        <dbReference type="ARBA" id="ARBA00004613"/>
    </source>
</evidence>
<feature type="chain" id="PRO_5047395223" description="microbial collagenase" evidence="14">
    <location>
        <begin position="31"/>
        <end position="801"/>
    </location>
</feature>
<proteinExistence type="predicted"/>
<evidence type="ECO:0000256" key="8">
    <source>
        <dbReference type="ARBA" id="ARBA00022729"/>
    </source>
</evidence>
<dbReference type="Pfam" id="PF08453">
    <property type="entry name" value="Peptidase_M9_N"/>
    <property type="match status" value="1"/>
</dbReference>
<evidence type="ECO:0000256" key="11">
    <source>
        <dbReference type="ARBA" id="ARBA00023049"/>
    </source>
</evidence>
<feature type="compositionally biased region" description="Low complexity" evidence="13">
    <location>
        <begin position="34"/>
        <end position="58"/>
    </location>
</feature>
<dbReference type="RefSeq" id="WP_344635472.1">
    <property type="nucleotide sequence ID" value="NZ_BAAATR010000005.1"/>
</dbReference>
<evidence type="ECO:0000256" key="12">
    <source>
        <dbReference type="ARBA" id="ARBA00023145"/>
    </source>
</evidence>
<keyword evidence="9" id="KW-0378">Hydrolase</keyword>
<dbReference type="InterPro" id="IPR002169">
    <property type="entry name" value="Peptidase_M9A/M9B"/>
</dbReference>
<evidence type="ECO:0000256" key="5">
    <source>
        <dbReference type="ARBA" id="ARBA00022525"/>
    </source>
</evidence>
<dbReference type="Pfam" id="PF01752">
    <property type="entry name" value="Peptidase_M9"/>
    <property type="match status" value="1"/>
</dbReference>
<evidence type="ECO:0000256" key="2">
    <source>
        <dbReference type="ARBA" id="ARBA00001947"/>
    </source>
</evidence>
<dbReference type="PRINTS" id="PR00931">
    <property type="entry name" value="MICOLLPTASE"/>
</dbReference>
<dbReference type="EC" id="3.4.24.3" evidence="4"/>
<evidence type="ECO:0000259" key="15">
    <source>
        <dbReference type="Pfam" id="PF08453"/>
    </source>
</evidence>
<protein>
    <recommendedName>
        <fullName evidence="4">microbial collagenase</fullName>
        <ecNumber evidence="4">3.4.24.3</ecNumber>
    </recommendedName>
</protein>
<evidence type="ECO:0000256" key="6">
    <source>
        <dbReference type="ARBA" id="ARBA00022670"/>
    </source>
</evidence>
<dbReference type="Proteomes" id="UP001500305">
    <property type="component" value="Unassembled WGS sequence"/>
</dbReference>
<keyword evidence="17" id="KW-1185">Reference proteome</keyword>
<dbReference type="Gene3D" id="3.40.30.160">
    <property type="entry name" value="Collagenase ColT, N-terminal domain"/>
    <property type="match status" value="1"/>
</dbReference>
<dbReference type="InterPro" id="IPR006311">
    <property type="entry name" value="TAT_signal"/>
</dbReference>
<feature type="region of interest" description="Disordered" evidence="13">
    <location>
        <begin position="79"/>
        <end position="112"/>
    </location>
</feature>
<evidence type="ECO:0000256" key="10">
    <source>
        <dbReference type="ARBA" id="ARBA00022833"/>
    </source>
</evidence>
<evidence type="ECO:0000313" key="16">
    <source>
        <dbReference type="EMBL" id="GAA2235470.1"/>
    </source>
</evidence>
<evidence type="ECO:0000256" key="7">
    <source>
        <dbReference type="ARBA" id="ARBA00022723"/>
    </source>
</evidence>
<evidence type="ECO:0000256" key="14">
    <source>
        <dbReference type="SAM" id="SignalP"/>
    </source>
</evidence>
<comment type="subcellular location">
    <subcellularLocation>
        <location evidence="3">Secreted</location>
    </subcellularLocation>
</comment>
<evidence type="ECO:0000256" key="9">
    <source>
        <dbReference type="ARBA" id="ARBA00022801"/>
    </source>
</evidence>
<dbReference type="PANTHER" id="PTHR13062">
    <property type="entry name" value="COLLAGENASE"/>
    <property type="match status" value="1"/>
</dbReference>
<feature type="region of interest" description="Disordered" evidence="13">
    <location>
        <begin position="34"/>
        <end position="63"/>
    </location>
</feature>
<dbReference type="InterPro" id="IPR013661">
    <property type="entry name" value="Peptidase_M9_N_dom"/>
</dbReference>
<name>A0ABN3DLF4_9ACTN</name>
<keyword evidence="7" id="KW-0479">Metal-binding</keyword>
<dbReference type="PROSITE" id="PS51318">
    <property type="entry name" value="TAT"/>
    <property type="match status" value="1"/>
</dbReference>
<keyword evidence="5" id="KW-0964">Secreted</keyword>
<comment type="catalytic activity">
    <reaction evidence="1">
        <text>Digestion of native collagen in the triple helical region at Xaa-|-Gly bonds. With synthetic peptides, a preference is shown for Gly at P3 and P1', Pro and Ala at P2 and P2', and hydroxyproline, Ala or Arg at P3'.</text>
        <dbReference type="EC" id="3.4.24.3"/>
    </reaction>
</comment>
<organism evidence="16 17">
    <name type="scientific">Kitasatospora cystarginea</name>
    <dbReference type="NCBI Taxonomy" id="58350"/>
    <lineage>
        <taxon>Bacteria</taxon>
        <taxon>Bacillati</taxon>
        <taxon>Actinomycetota</taxon>
        <taxon>Actinomycetes</taxon>
        <taxon>Kitasatosporales</taxon>
        <taxon>Streptomycetaceae</taxon>
        <taxon>Kitasatospora</taxon>
    </lineage>
</organism>
<keyword evidence="12" id="KW-0865">Zymogen</keyword>
<dbReference type="PANTHER" id="PTHR13062:SF9">
    <property type="entry name" value="MICROBIAL COLLAGENASE"/>
    <property type="match status" value="1"/>
</dbReference>
<evidence type="ECO:0000256" key="13">
    <source>
        <dbReference type="SAM" id="MobiDB-lite"/>
    </source>
</evidence>
<feature type="domain" description="Peptidase M9 collagenase N-terminal" evidence="15">
    <location>
        <begin position="130"/>
        <end position="284"/>
    </location>
</feature>
<accession>A0ABN3DLF4</accession>
<dbReference type="EMBL" id="BAAATR010000005">
    <property type="protein sequence ID" value="GAA2235470.1"/>
    <property type="molecule type" value="Genomic_DNA"/>
</dbReference>
<evidence type="ECO:0000313" key="17">
    <source>
        <dbReference type="Proteomes" id="UP001500305"/>
    </source>
</evidence>
<gene>
    <name evidence="16" type="ORF">GCM10010430_15300</name>
</gene>
<evidence type="ECO:0000256" key="1">
    <source>
        <dbReference type="ARBA" id="ARBA00000424"/>
    </source>
</evidence>
<evidence type="ECO:0000256" key="4">
    <source>
        <dbReference type="ARBA" id="ARBA00012653"/>
    </source>
</evidence>
<keyword evidence="6" id="KW-0645">Protease</keyword>
<keyword evidence="11" id="KW-0482">Metalloprotease</keyword>